<gene>
    <name evidence="2" type="ORF">ESCAB7627_3364</name>
</gene>
<accession>A0ABC9NMT5</accession>
<evidence type="ECO:0000313" key="3">
    <source>
        <dbReference type="Proteomes" id="UP000003042"/>
    </source>
</evidence>
<feature type="domain" description="Transposase IS66 C-terminal" evidence="1">
    <location>
        <begin position="47"/>
        <end position="82"/>
    </location>
</feature>
<dbReference type="Proteomes" id="UP000003042">
    <property type="component" value="Unassembled WGS sequence"/>
</dbReference>
<proteinExistence type="predicted"/>
<dbReference type="AlphaFoldDB" id="A0ABC9NMT5"/>
<name>A0ABC9NMT5_ESCAT</name>
<protein>
    <submittedName>
        <fullName evidence="2">IS element transposase</fullName>
    </submittedName>
</protein>
<dbReference type="EMBL" id="ABKX01000006">
    <property type="protein sequence ID" value="EDS91568.1"/>
    <property type="molecule type" value="Genomic_DNA"/>
</dbReference>
<evidence type="ECO:0000313" key="2">
    <source>
        <dbReference type="EMBL" id="EDS91568.1"/>
    </source>
</evidence>
<evidence type="ECO:0000259" key="1">
    <source>
        <dbReference type="Pfam" id="PF13817"/>
    </source>
</evidence>
<dbReference type="InterPro" id="IPR039552">
    <property type="entry name" value="IS66_C"/>
</dbReference>
<sequence length="89" mass="10142">MAETLGEQYGPLLPSALRQSSARNRKNWLFARSDSGGEQPAVLYSQIGTCRLNNVEPEKWLSYVIENIQDWPANRGRDLLPWKVDLTPQ</sequence>
<reference evidence="2 3" key="1">
    <citation type="submission" date="2008-02" db="EMBL/GenBank/DDBJ databases">
        <title>Annotation of Escherichia albertii TW07627.</title>
        <authorList>
            <person name="Sutton G."/>
            <person name="Whittam T.S."/>
            <person name="Sebastian Y."/>
        </authorList>
    </citation>
    <scope>NUCLEOTIDE SEQUENCE [LARGE SCALE GENOMIC DNA]</scope>
    <source>
        <strain evidence="2 3">TW07627</strain>
    </source>
</reference>
<organism evidence="2 3">
    <name type="scientific">Escherichia albertii (strain TW07627)</name>
    <dbReference type="NCBI Taxonomy" id="502347"/>
    <lineage>
        <taxon>Bacteria</taxon>
        <taxon>Pseudomonadati</taxon>
        <taxon>Pseudomonadota</taxon>
        <taxon>Gammaproteobacteria</taxon>
        <taxon>Enterobacterales</taxon>
        <taxon>Enterobacteriaceae</taxon>
        <taxon>Escherichia</taxon>
    </lineage>
</organism>
<comment type="caution">
    <text evidence="2">The sequence shown here is derived from an EMBL/GenBank/DDBJ whole genome shotgun (WGS) entry which is preliminary data.</text>
</comment>
<dbReference type="Pfam" id="PF13817">
    <property type="entry name" value="DDE_Tnp_IS66_C"/>
    <property type="match status" value="1"/>
</dbReference>